<evidence type="ECO:0000313" key="1">
    <source>
        <dbReference type="EMBL" id="SVD00199.1"/>
    </source>
</evidence>
<protein>
    <submittedName>
        <fullName evidence="1">Uncharacterized protein</fullName>
    </submittedName>
</protein>
<dbReference type="AlphaFoldDB" id="A0A382RR91"/>
<organism evidence="1">
    <name type="scientific">marine metagenome</name>
    <dbReference type="NCBI Taxonomy" id="408172"/>
    <lineage>
        <taxon>unclassified sequences</taxon>
        <taxon>metagenomes</taxon>
        <taxon>ecological metagenomes</taxon>
    </lineage>
</organism>
<gene>
    <name evidence="1" type="ORF">METZ01_LOCUS353053</name>
</gene>
<accession>A0A382RR91</accession>
<reference evidence="1" key="1">
    <citation type="submission" date="2018-05" db="EMBL/GenBank/DDBJ databases">
        <authorList>
            <person name="Lanie J.A."/>
            <person name="Ng W.-L."/>
            <person name="Kazmierczak K.M."/>
            <person name="Andrzejewski T.M."/>
            <person name="Davidsen T.M."/>
            <person name="Wayne K.J."/>
            <person name="Tettelin H."/>
            <person name="Glass J.I."/>
            <person name="Rusch D."/>
            <person name="Podicherti R."/>
            <person name="Tsui H.-C.T."/>
            <person name="Winkler M.E."/>
        </authorList>
    </citation>
    <scope>NUCLEOTIDE SEQUENCE</scope>
</reference>
<sequence>MINPMTQVGWITKVGQLMEKVGSVSYLK</sequence>
<dbReference type="EMBL" id="UINC01123611">
    <property type="protein sequence ID" value="SVD00199.1"/>
    <property type="molecule type" value="Genomic_DNA"/>
</dbReference>
<name>A0A382RR91_9ZZZZ</name>
<proteinExistence type="predicted"/>